<dbReference type="AlphaFoldDB" id="A0A382WPD4"/>
<reference evidence="1" key="1">
    <citation type="submission" date="2018-05" db="EMBL/GenBank/DDBJ databases">
        <authorList>
            <person name="Lanie J.A."/>
            <person name="Ng W.-L."/>
            <person name="Kazmierczak K.M."/>
            <person name="Andrzejewski T.M."/>
            <person name="Davidsen T.M."/>
            <person name="Wayne K.J."/>
            <person name="Tettelin H."/>
            <person name="Glass J.I."/>
            <person name="Rusch D."/>
            <person name="Podicherti R."/>
            <person name="Tsui H.-C.T."/>
            <person name="Winkler M.E."/>
        </authorList>
    </citation>
    <scope>NUCLEOTIDE SEQUENCE</scope>
</reference>
<proteinExistence type="predicted"/>
<evidence type="ECO:0000313" key="1">
    <source>
        <dbReference type="EMBL" id="SVD60623.1"/>
    </source>
</evidence>
<sequence>MNGDGWMTEIFLGLQNYFELFSLFQ</sequence>
<dbReference type="EMBL" id="UINC01161434">
    <property type="protein sequence ID" value="SVD60623.1"/>
    <property type="molecule type" value="Genomic_DNA"/>
</dbReference>
<accession>A0A382WPD4</accession>
<name>A0A382WPD4_9ZZZZ</name>
<protein>
    <submittedName>
        <fullName evidence="1">Uncharacterized protein</fullName>
    </submittedName>
</protein>
<gene>
    <name evidence="1" type="ORF">METZ01_LOCUS413477</name>
</gene>
<organism evidence="1">
    <name type="scientific">marine metagenome</name>
    <dbReference type="NCBI Taxonomy" id="408172"/>
    <lineage>
        <taxon>unclassified sequences</taxon>
        <taxon>metagenomes</taxon>
        <taxon>ecological metagenomes</taxon>
    </lineage>
</organism>